<reference evidence="6 7" key="1">
    <citation type="submission" date="2024-10" db="EMBL/GenBank/DDBJ databases">
        <authorList>
            <person name="Yibar A."/>
            <person name="Saticioglu I.B."/>
            <person name="Duman M."/>
            <person name="Ajmi N."/>
            <person name="Gurler F."/>
            <person name="Ay H."/>
            <person name="Onuk E."/>
            <person name="Guler S."/>
            <person name="Romalde J.L."/>
        </authorList>
    </citation>
    <scope>NUCLEOTIDE SEQUENCE [LARGE SCALE GENOMIC DNA]</scope>
    <source>
        <strain evidence="6 7">14-MA-B</strain>
    </source>
</reference>
<protein>
    <submittedName>
        <fullName evidence="6">FMN-binding protein MioC</fullName>
    </submittedName>
</protein>
<accession>A0ABW7IST7</accession>
<dbReference type="Proteomes" id="UP001607151">
    <property type="component" value="Unassembled WGS sequence"/>
</dbReference>
<keyword evidence="7" id="KW-1185">Reference proteome</keyword>
<feature type="domain" description="Flavodoxin-like" evidence="5">
    <location>
        <begin position="2"/>
        <end position="141"/>
    </location>
</feature>
<dbReference type="InterPro" id="IPR029039">
    <property type="entry name" value="Flavoprotein-like_sf"/>
</dbReference>
<evidence type="ECO:0000256" key="1">
    <source>
        <dbReference type="ARBA" id="ARBA00001917"/>
    </source>
</evidence>
<evidence type="ECO:0000256" key="4">
    <source>
        <dbReference type="ARBA" id="ARBA00022643"/>
    </source>
</evidence>
<evidence type="ECO:0000256" key="3">
    <source>
        <dbReference type="ARBA" id="ARBA00022630"/>
    </source>
</evidence>
<evidence type="ECO:0000313" key="7">
    <source>
        <dbReference type="Proteomes" id="UP001607151"/>
    </source>
</evidence>
<dbReference type="EMBL" id="JBIHSN010000002">
    <property type="protein sequence ID" value="MFH0264024.1"/>
    <property type="molecule type" value="Genomic_DNA"/>
</dbReference>
<dbReference type="Gene3D" id="3.40.50.360">
    <property type="match status" value="1"/>
</dbReference>
<dbReference type="PANTHER" id="PTHR19384:SF128">
    <property type="entry name" value="NADPH OXIDOREDUCTASE A"/>
    <property type="match status" value="1"/>
</dbReference>
<keyword evidence="3" id="KW-0285">Flavoprotein</keyword>
<keyword evidence="4" id="KW-0288">FMN</keyword>
<comment type="cofactor">
    <cofactor evidence="1">
        <name>FMN</name>
        <dbReference type="ChEBI" id="CHEBI:58210"/>
    </cofactor>
</comment>
<gene>
    <name evidence="6" type="primary">mioC</name>
    <name evidence="6" type="ORF">ACGRQ9_00475</name>
</gene>
<dbReference type="SUPFAM" id="SSF52218">
    <property type="entry name" value="Flavoproteins"/>
    <property type="match status" value="1"/>
</dbReference>
<keyword evidence="2" id="KW-0813">Transport</keyword>
<comment type="caution">
    <text evidence="6">The sequence shown here is derived from an EMBL/GenBank/DDBJ whole genome shotgun (WGS) entry which is preliminary data.</text>
</comment>
<sequence>MIHIITGSTLGGAEYVGDHLNDLLVAQGLDTQIHNQPDLADIEATGVWLIITSTHGAGDYPDNIQPFIETIKSAPPRMSDVQFAVIAIGDSSYDTFCGAGRDARATLLDIGTQELCPHLEIDVIETPVPEDPAEAWLTENLEAFIASQS</sequence>
<organism evidence="6 7">
    <name type="scientific">Vibrio rumoiensis</name>
    <dbReference type="NCBI Taxonomy" id="76258"/>
    <lineage>
        <taxon>Bacteria</taxon>
        <taxon>Pseudomonadati</taxon>
        <taxon>Pseudomonadota</taxon>
        <taxon>Gammaproteobacteria</taxon>
        <taxon>Vibrionales</taxon>
        <taxon>Vibrionaceae</taxon>
        <taxon>Vibrio</taxon>
    </lineage>
</organism>
<dbReference type="Pfam" id="PF00258">
    <property type="entry name" value="Flavodoxin_1"/>
    <property type="match status" value="1"/>
</dbReference>
<dbReference type="PROSITE" id="PS50902">
    <property type="entry name" value="FLAVODOXIN_LIKE"/>
    <property type="match status" value="1"/>
</dbReference>
<evidence type="ECO:0000256" key="2">
    <source>
        <dbReference type="ARBA" id="ARBA00022448"/>
    </source>
</evidence>
<evidence type="ECO:0000313" key="6">
    <source>
        <dbReference type="EMBL" id="MFH0264024.1"/>
    </source>
</evidence>
<proteinExistence type="predicted"/>
<dbReference type="NCBIfam" id="NF006531">
    <property type="entry name" value="PRK09004.1"/>
    <property type="match status" value="1"/>
</dbReference>
<dbReference type="InterPro" id="IPR008254">
    <property type="entry name" value="Flavodoxin/NO_synth"/>
</dbReference>
<dbReference type="PANTHER" id="PTHR19384">
    <property type="entry name" value="NITRIC OXIDE SYNTHASE-RELATED"/>
    <property type="match status" value="1"/>
</dbReference>
<name>A0ABW7IST7_9VIBR</name>
<dbReference type="RefSeq" id="WP_394607028.1">
    <property type="nucleotide sequence ID" value="NZ_JBIHSN010000002.1"/>
</dbReference>
<evidence type="ECO:0000259" key="5">
    <source>
        <dbReference type="PROSITE" id="PS50902"/>
    </source>
</evidence>